<gene>
    <name evidence="1" type="ORF">FXN63_23965</name>
</gene>
<dbReference type="KEGG" id="pacr:FXN63_23965"/>
<proteinExistence type="predicted"/>
<protein>
    <submittedName>
        <fullName evidence="1">Uncharacterized protein</fullName>
    </submittedName>
</protein>
<dbReference type="AlphaFoldDB" id="A0A5C0B4F1"/>
<organism evidence="1 2">
    <name type="scientific">Pigmentiphaga aceris</name>
    <dbReference type="NCBI Taxonomy" id="1940612"/>
    <lineage>
        <taxon>Bacteria</taxon>
        <taxon>Pseudomonadati</taxon>
        <taxon>Pseudomonadota</taxon>
        <taxon>Betaproteobacteria</taxon>
        <taxon>Burkholderiales</taxon>
        <taxon>Alcaligenaceae</taxon>
        <taxon>Pigmentiphaga</taxon>
    </lineage>
</organism>
<dbReference type="OrthoDB" id="6116181at2"/>
<reference evidence="1 2" key="1">
    <citation type="submission" date="2019-08" db="EMBL/GenBank/DDBJ databases">
        <title>Amphibian skin-associated Pigmentiphaga: genome sequence and occurrence across geography and hosts.</title>
        <authorList>
            <person name="Bletz M.C."/>
            <person name="Bunk B."/>
            <person name="Sproeer C."/>
            <person name="Biwer P."/>
            <person name="Reiter S."/>
            <person name="Rabemananjara F.C.E."/>
            <person name="Schulz S."/>
            <person name="Overmann J."/>
            <person name="Vences M."/>
        </authorList>
    </citation>
    <scope>NUCLEOTIDE SEQUENCE [LARGE SCALE GENOMIC DNA]</scope>
    <source>
        <strain evidence="1 2">Mada1488</strain>
    </source>
</reference>
<sequence length="208" mass="22773">MRTSMKIFQEGDQSRAVCSHCADLVVTTFRRRDVPFSDGSSVAKNILVGVCDVCDTTVSIPAQSTPAISKTRKEATASIEANLPAIYVDVLDYAVHTIDHRASTDFRRVLLSYFLHQAAGDAQLATKLKAMHAKALVRFPEHRGVARRRLSMKVPVRVSEDLQSLATRTELNTTELLKSVVCSIQDDVLTAPKPKLIQALQGLAAISI</sequence>
<dbReference type="EMBL" id="CP043046">
    <property type="protein sequence ID" value="QEI08553.1"/>
    <property type="molecule type" value="Genomic_DNA"/>
</dbReference>
<name>A0A5C0B4F1_9BURK</name>
<keyword evidence="2" id="KW-1185">Reference proteome</keyword>
<dbReference type="Proteomes" id="UP000325161">
    <property type="component" value="Chromosome"/>
</dbReference>
<evidence type="ECO:0000313" key="2">
    <source>
        <dbReference type="Proteomes" id="UP000325161"/>
    </source>
</evidence>
<evidence type="ECO:0000313" key="1">
    <source>
        <dbReference type="EMBL" id="QEI08553.1"/>
    </source>
</evidence>
<accession>A0A5C0B4F1</accession>